<evidence type="ECO:0000313" key="3">
    <source>
        <dbReference type="EMBL" id="KAG7161553.1"/>
    </source>
</evidence>
<gene>
    <name evidence="3" type="primary">CadN-L7</name>
    <name evidence="3" type="ORF">Hamer_G014112</name>
</gene>
<sequence length="153" mass="16214">FGGATILLADEGERELYNASLALLGGPGTGNPLLLQVDAEEGVHVGGSPEYLALSVLSVHRDYFDGCMDDLRISGRSLPLPPTLNTTAWGKVRRFQGVEGGCVAPPACANVTCSPPLTCVDTWRSYHCGCEEGRVVSGSGETCEDIDECSWRP</sequence>
<dbReference type="PROSITE" id="PS50025">
    <property type="entry name" value="LAM_G_DOMAIN"/>
    <property type="match status" value="1"/>
</dbReference>
<accession>A0A8J5JT24</accession>
<keyword evidence="4" id="KW-1185">Reference proteome</keyword>
<dbReference type="SUPFAM" id="SSF57196">
    <property type="entry name" value="EGF/Laminin"/>
    <property type="match status" value="1"/>
</dbReference>
<organism evidence="3 4">
    <name type="scientific">Homarus americanus</name>
    <name type="common">American lobster</name>
    <dbReference type="NCBI Taxonomy" id="6706"/>
    <lineage>
        <taxon>Eukaryota</taxon>
        <taxon>Metazoa</taxon>
        <taxon>Ecdysozoa</taxon>
        <taxon>Arthropoda</taxon>
        <taxon>Crustacea</taxon>
        <taxon>Multicrustacea</taxon>
        <taxon>Malacostraca</taxon>
        <taxon>Eumalacostraca</taxon>
        <taxon>Eucarida</taxon>
        <taxon>Decapoda</taxon>
        <taxon>Pleocyemata</taxon>
        <taxon>Astacidea</taxon>
        <taxon>Nephropoidea</taxon>
        <taxon>Nephropidae</taxon>
        <taxon>Homarus</taxon>
    </lineage>
</organism>
<comment type="caution">
    <text evidence="3">The sequence shown here is derived from an EMBL/GenBank/DDBJ whole genome shotgun (WGS) entry which is preliminary data.</text>
</comment>
<name>A0A8J5JT24_HOMAM</name>
<dbReference type="Gene3D" id="2.60.120.200">
    <property type="match status" value="1"/>
</dbReference>
<dbReference type="Gene3D" id="2.10.25.10">
    <property type="entry name" value="Laminin"/>
    <property type="match status" value="1"/>
</dbReference>
<dbReference type="AlphaFoldDB" id="A0A8J5JT24"/>
<dbReference type="Proteomes" id="UP000747542">
    <property type="component" value="Unassembled WGS sequence"/>
</dbReference>
<evidence type="ECO:0000256" key="1">
    <source>
        <dbReference type="PROSITE-ProRule" id="PRU00122"/>
    </source>
</evidence>
<dbReference type="EMBL" id="JAHLQT010028947">
    <property type="protein sequence ID" value="KAG7161553.1"/>
    <property type="molecule type" value="Genomic_DNA"/>
</dbReference>
<dbReference type="SUPFAM" id="SSF49899">
    <property type="entry name" value="Concanavalin A-like lectins/glucanases"/>
    <property type="match status" value="1"/>
</dbReference>
<comment type="caution">
    <text evidence="1">Lacks conserved residue(s) required for the propagation of feature annotation.</text>
</comment>
<feature type="domain" description="Laminin G" evidence="2">
    <location>
        <begin position="1"/>
        <end position="102"/>
    </location>
</feature>
<protein>
    <submittedName>
        <fullName evidence="3">Neural-cadherin-like 7</fullName>
    </submittedName>
</protein>
<dbReference type="InterPro" id="IPR001791">
    <property type="entry name" value="Laminin_G"/>
</dbReference>
<proteinExistence type="predicted"/>
<reference evidence="3" key="1">
    <citation type="journal article" date="2021" name="Sci. Adv.">
        <title>The American lobster genome reveals insights on longevity, neural, and immune adaptations.</title>
        <authorList>
            <person name="Polinski J.M."/>
            <person name="Zimin A.V."/>
            <person name="Clark K.F."/>
            <person name="Kohn A.B."/>
            <person name="Sadowski N."/>
            <person name="Timp W."/>
            <person name="Ptitsyn A."/>
            <person name="Khanna P."/>
            <person name="Romanova D.Y."/>
            <person name="Williams P."/>
            <person name="Greenwood S.J."/>
            <person name="Moroz L.L."/>
            <person name="Walt D.R."/>
            <person name="Bodnar A.G."/>
        </authorList>
    </citation>
    <scope>NUCLEOTIDE SEQUENCE</scope>
    <source>
        <strain evidence="3">GMGI-L3</strain>
    </source>
</reference>
<evidence type="ECO:0000259" key="2">
    <source>
        <dbReference type="PROSITE" id="PS50025"/>
    </source>
</evidence>
<evidence type="ECO:0000313" key="4">
    <source>
        <dbReference type="Proteomes" id="UP000747542"/>
    </source>
</evidence>
<dbReference type="InterPro" id="IPR013320">
    <property type="entry name" value="ConA-like_dom_sf"/>
</dbReference>
<feature type="non-terminal residue" evidence="3">
    <location>
        <position position="1"/>
    </location>
</feature>